<dbReference type="Proteomes" id="UP001558713">
    <property type="component" value="Unassembled WGS sequence"/>
</dbReference>
<evidence type="ECO:0000313" key="7">
    <source>
        <dbReference type="Proteomes" id="UP001558713"/>
    </source>
</evidence>
<evidence type="ECO:0000259" key="5">
    <source>
        <dbReference type="Pfam" id="PF01743"/>
    </source>
</evidence>
<dbReference type="GO" id="GO:0003723">
    <property type="term" value="F:RNA binding"/>
    <property type="evidence" value="ECO:0007669"/>
    <property type="project" value="UniProtKB-KW"/>
</dbReference>
<name>A0ABD0ZYT0_CARAN</name>
<keyword evidence="7" id="KW-1185">Reference proteome</keyword>
<proteinExistence type="inferred from homology"/>
<dbReference type="PANTHER" id="PTHR13734:SF6">
    <property type="entry name" value="GENOME ASSEMBLY, CHROMOSOME: A08"/>
    <property type="match status" value="1"/>
</dbReference>
<dbReference type="InterPro" id="IPR002646">
    <property type="entry name" value="PolA_pol_head_dom"/>
</dbReference>
<organism evidence="6 7">
    <name type="scientific">Cardamine amara subsp. amara</name>
    <dbReference type="NCBI Taxonomy" id="228776"/>
    <lineage>
        <taxon>Eukaryota</taxon>
        <taxon>Viridiplantae</taxon>
        <taxon>Streptophyta</taxon>
        <taxon>Embryophyta</taxon>
        <taxon>Tracheophyta</taxon>
        <taxon>Spermatophyta</taxon>
        <taxon>Magnoliopsida</taxon>
        <taxon>eudicotyledons</taxon>
        <taxon>Gunneridae</taxon>
        <taxon>Pentapetalae</taxon>
        <taxon>rosids</taxon>
        <taxon>malvids</taxon>
        <taxon>Brassicales</taxon>
        <taxon>Brassicaceae</taxon>
        <taxon>Cardamineae</taxon>
        <taxon>Cardamine</taxon>
    </lineage>
</organism>
<evidence type="ECO:0000256" key="4">
    <source>
        <dbReference type="RuleBase" id="RU003953"/>
    </source>
</evidence>
<dbReference type="PANTHER" id="PTHR13734">
    <property type="entry name" value="TRNA-NUCLEOTIDYLTRANSFERASE"/>
    <property type="match status" value="1"/>
</dbReference>
<reference evidence="6 7" key="1">
    <citation type="submission" date="2024-04" db="EMBL/GenBank/DDBJ databases">
        <title>Genome assembly C_amara_ONT_v2.</title>
        <authorList>
            <person name="Yant L."/>
            <person name="Moore C."/>
            <person name="Slenker M."/>
        </authorList>
    </citation>
    <scope>NUCLEOTIDE SEQUENCE [LARGE SCALE GENOMIC DNA]</scope>
    <source>
        <tissue evidence="6">Leaf</tissue>
    </source>
</reference>
<evidence type="ECO:0000313" key="6">
    <source>
        <dbReference type="EMBL" id="KAL1195819.1"/>
    </source>
</evidence>
<protein>
    <recommendedName>
        <fullName evidence="5">Poly A polymerase head domain-containing protein</fullName>
    </recommendedName>
</protein>
<dbReference type="Gene3D" id="3.30.460.10">
    <property type="entry name" value="Beta Polymerase, domain 2"/>
    <property type="match status" value="1"/>
</dbReference>
<evidence type="ECO:0000256" key="1">
    <source>
        <dbReference type="ARBA" id="ARBA00007265"/>
    </source>
</evidence>
<evidence type="ECO:0000256" key="3">
    <source>
        <dbReference type="ARBA" id="ARBA00022884"/>
    </source>
</evidence>
<gene>
    <name evidence="6" type="ORF">V5N11_027686</name>
</gene>
<comment type="similarity">
    <text evidence="1 4">Belongs to the tRNA nucleotidyltransferase/poly(A) polymerase family.</text>
</comment>
<sequence length="492" mass="56656">MKTIDLKEIVLSENEREIFDLLLCAFSNLHPKTQLRVVGGWVRDKLIGQDSNDIDIAIENMSASKFLDMLNDYLRLKGKEEVQGHIIESKPEQHKQLETLKMRFCNQWIDVVNLKSVKEDAYRRDLTINSLFYNINTGLVEDFTKRGIDDLKSGRIVTPLSAKTTFMEDPLRVLRAIRFSARYGFTLDEELKEAALREEEVRVALAGNVSRERIGNEIDLMITGNRPVSAVTYLFDLKLFSLLFALPSSSSVPEPGCGLAYMEAMWNLIQTHGLVNLSGQQTRLALYAALFLPFRKMVYKDTNKKQAPVVSYIFKVSMKRKRIDADTVVNIHKAVERFLRLILPLQMKNDDELQLDDPKHWECITRNDSEVPATSKLRVATGLLLKDIKELWRVALLTSLLLLSKDNDGDFQLDKKRNIYLTVQETIIELGLDGIWDVKPLVNGHDIIKALKPDNKRRVTIIREWQSKLLTWQLAYPNGMPLRHKKQRLCEF</sequence>
<dbReference type="AlphaFoldDB" id="A0ABD0ZYT0"/>
<dbReference type="Gene3D" id="1.10.3090.10">
    <property type="entry name" value="cca-adding enzyme, domain 2"/>
    <property type="match status" value="1"/>
</dbReference>
<dbReference type="EMBL" id="JBANAX010000716">
    <property type="protein sequence ID" value="KAL1195819.1"/>
    <property type="molecule type" value="Genomic_DNA"/>
</dbReference>
<accession>A0ABD0ZYT0</accession>
<keyword evidence="3 4" id="KW-0694">RNA-binding</keyword>
<dbReference type="InterPro" id="IPR043519">
    <property type="entry name" value="NT_sf"/>
</dbReference>
<dbReference type="SUPFAM" id="SSF81301">
    <property type="entry name" value="Nucleotidyltransferase"/>
    <property type="match status" value="1"/>
</dbReference>
<dbReference type="SUPFAM" id="SSF81891">
    <property type="entry name" value="Poly A polymerase C-terminal region-like"/>
    <property type="match status" value="1"/>
</dbReference>
<dbReference type="CDD" id="cd05398">
    <property type="entry name" value="NT_ClassII-CCAase"/>
    <property type="match status" value="1"/>
</dbReference>
<evidence type="ECO:0000256" key="2">
    <source>
        <dbReference type="ARBA" id="ARBA00022679"/>
    </source>
</evidence>
<dbReference type="GO" id="GO:0001680">
    <property type="term" value="P:tRNA 3'-terminal CCA addition"/>
    <property type="evidence" value="ECO:0007669"/>
    <property type="project" value="UniProtKB-ARBA"/>
</dbReference>
<comment type="caution">
    <text evidence="6">The sequence shown here is derived from an EMBL/GenBank/DDBJ whole genome shotgun (WGS) entry which is preliminary data.</text>
</comment>
<keyword evidence="2 4" id="KW-0808">Transferase</keyword>
<feature type="domain" description="Poly A polymerase head" evidence="5">
    <location>
        <begin position="35"/>
        <end position="156"/>
    </location>
</feature>
<dbReference type="Pfam" id="PF01743">
    <property type="entry name" value="PolyA_pol"/>
    <property type="match status" value="1"/>
</dbReference>
<dbReference type="GO" id="GO:0016740">
    <property type="term" value="F:transferase activity"/>
    <property type="evidence" value="ECO:0007669"/>
    <property type="project" value="UniProtKB-KW"/>
</dbReference>